<evidence type="ECO:0000313" key="3">
    <source>
        <dbReference type="EMBL" id="QNO17265.1"/>
    </source>
</evidence>
<dbReference type="Gene3D" id="3.30.1180.10">
    <property type="match status" value="1"/>
</dbReference>
<dbReference type="KEGG" id="caml:H6X83_09935"/>
<keyword evidence="4" id="KW-1185">Reference proteome</keyword>
<dbReference type="SUPFAM" id="SSF82549">
    <property type="entry name" value="DAK1/DegV-like"/>
    <property type="match status" value="1"/>
</dbReference>
<evidence type="ECO:0000313" key="4">
    <source>
        <dbReference type="Proteomes" id="UP000516046"/>
    </source>
</evidence>
<organism evidence="3 4">
    <name type="scientific">Caproicibacterium amylolyticum</name>
    <dbReference type="NCBI Taxonomy" id="2766537"/>
    <lineage>
        <taxon>Bacteria</taxon>
        <taxon>Bacillati</taxon>
        <taxon>Bacillota</taxon>
        <taxon>Clostridia</taxon>
        <taxon>Eubacteriales</taxon>
        <taxon>Oscillospiraceae</taxon>
        <taxon>Caproicibacterium</taxon>
    </lineage>
</organism>
<dbReference type="PANTHER" id="PTHR33434:SF3">
    <property type="entry name" value="DEGV DOMAIN-CONTAINING PROTEIN YITS"/>
    <property type="match status" value="1"/>
</dbReference>
<gene>
    <name evidence="3" type="ORF">H6X83_09935</name>
</gene>
<dbReference type="NCBIfam" id="TIGR00762">
    <property type="entry name" value="DegV"/>
    <property type="match status" value="1"/>
</dbReference>
<dbReference type="Proteomes" id="UP000516046">
    <property type="component" value="Chromosome"/>
</dbReference>
<dbReference type="InterPro" id="IPR003797">
    <property type="entry name" value="DegV"/>
</dbReference>
<name>A0A7G9WF03_9FIRM</name>
<evidence type="ECO:0000256" key="1">
    <source>
        <dbReference type="ARBA" id="ARBA00003238"/>
    </source>
</evidence>
<dbReference type="EMBL" id="CP060696">
    <property type="protein sequence ID" value="QNO17265.1"/>
    <property type="molecule type" value="Genomic_DNA"/>
</dbReference>
<dbReference type="Pfam" id="PF02645">
    <property type="entry name" value="DegV"/>
    <property type="match status" value="1"/>
</dbReference>
<dbReference type="PROSITE" id="PS51482">
    <property type="entry name" value="DEGV"/>
    <property type="match status" value="1"/>
</dbReference>
<evidence type="ECO:0000256" key="2">
    <source>
        <dbReference type="ARBA" id="ARBA00023121"/>
    </source>
</evidence>
<dbReference type="PANTHER" id="PTHR33434">
    <property type="entry name" value="DEGV DOMAIN-CONTAINING PROTEIN DR_1986-RELATED"/>
    <property type="match status" value="1"/>
</dbReference>
<accession>A0A7G9WF03</accession>
<dbReference type="RefSeq" id="WP_212506333.1">
    <property type="nucleotide sequence ID" value="NZ_CP060696.1"/>
</dbReference>
<dbReference type="GO" id="GO:0008289">
    <property type="term" value="F:lipid binding"/>
    <property type="evidence" value="ECO:0007669"/>
    <property type="project" value="UniProtKB-KW"/>
</dbReference>
<reference evidence="3 4" key="1">
    <citation type="submission" date="2020-08" db="EMBL/GenBank/DDBJ databases">
        <authorList>
            <person name="Ren C."/>
            <person name="Gu Y."/>
            <person name="Xu Y."/>
        </authorList>
    </citation>
    <scope>NUCLEOTIDE SEQUENCE [LARGE SCALE GENOMIC DNA]</scope>
    <source>
        <strain evidence="3 4">LBM18003</strain>
    </source>
</reference>
<proteinExistence type="predicted"/>
<dbReference type="InterPro" id="IPR050270">
    <property type="entry name" value="DegV_domain_contain"/>
</dbReference>
<keyword evidence="2" id="KW-0446">Lipid-binding</keyword>
<protein>
    <submittedName>
        <fullName evidence="3">DegV family protein</fullName>
    </submittedName>
</protein>
<dbReference type="Gene3D" id="3.40.50.10170">
    <property type="match status" value="1"/>
</dbReference>
<dbReference type="AlphaFoldDB" id="A0A7G9WF03"/>
<sequence length="283" mass="31381">MAEKIAILVDSGSDLPEDMKKKYSIMTMNLRIVYGNEVYEDGIDITPQMVYSRFPQEIPKTSTPNLLEVKDAVEKIRQQGYTKIIAICISSGLSGTYNTVKTALNEVTDMETFVFDSKSISIGAGIFALWAARAIESGMTFQQVTKGLLEKQNSCKLYYYMDTLDYLRAGGRIGKVTGLIGKVLNIKPIISCNEEGVYYTVSMLRGRKSGIRRLLDIVKKHEPTGKTWIALMNGDAKEQAENVRVELHELFPDSEMVVEKQITASLAVHTGPGLIGVCIFSAD</sequence>
<dbReference type="InterPro" id="IPR043168">
    <property type="entry name" value="DegV_C"/>
</dbReference>
<comment type="function">
    <text evidence="1">May bind long-chain fatty acids, such as palmitate, and may play a role in lipid transport or fatty acid metabolism.</text>
</comment>